<proteinExistence type="predicted"/>
<reference evidence="2 3" key="1">
    <citation type="submission" date="2024-03" db="EMBL/GenBank/DDBJ databases">
        <title>Adaptation during the transition from Ophiocordyceps entomopathogen to insect associate is accompanied by gene loss and intensified selection.</title>
        <authorList>
            <person name="Ward C.M."/>
            <person name="Onetto C.A."/>
            <person name="Borneman A.R."/>
        </authorList>
    </citation>
    <scope>NUCLEOTIDE SEQUENCE [LARGE SCALE GENOMIC DNA]</scope>
    <source>
        <strain evidence="2">AWRI1</strain>
        <tissue evidence="2">Single Adult Female</tissue>
    </source>
</reference>
<comment type="caution">
    <text evidence="2">The sequence shown here is derived from an EMBL/GenBank/DDBJ whole genome shotgun (WGS) entry which is preliminary data.</text>
</comment>
<feature type="region of interest" description="Disordered" evidence="1">
    <location>
        <begin position="885"/>
        <end position="905"/>
    </location>
</feature>
<feature type="compositionally biased region" description="Acidic residues" evidence="1">
    <location>
        <begin position="1057"/>
        <end position="1078"/>
    </location>
</feature>
<feature type="compositionally biased region" description="Low complexity" evidence="1">
    <location>
        <begin position="730"/>
        <end position="744"/>
    </location>
</feature>
<feature type="compositionally biased region" description="Low complexity" evidence="1">
    <location>
        <begin position="572"/>
        <end position="592"/>
    </location>
</feature>
<feature type="compositionally biased region" description="Polar residues" evidence="1">
    <location>
        <begin position="425"/>
        <end position="443"/>
    </location>
</feature>
<feature type="compositionally biased region" description="Polar residues" evidence="1">
    <location>
        <begin position="91"/>
        <end position="103"/>
    </location>
</feature>
<protein>
    <submittedName>
        <fullName evidence="2">Uncharacterized protein</fullName>
    </submittedName>
</protein>
<sequence>MVRVLTLSNVHEHLHYSSRRFRDCLLADILASSNHHVKVNCATKVWQRNAANERFLVDDHVSKNENQQIISSARAKDDQTSPSSLRLPVKKSSSNNFCSSTNGHLVPDRSPTASSNESNKTEKASSAKKKRKSKSNPTPSPPTEQPSERSAPVATLVETCVDNGAAVSMNGNAAKSGNAAKTVTFSLATATTTNSNTTITTSTPSKYKLDDELESNYKIENYITAQQIDDMIDKRLRKVGEGTLKKTAAIYDLNLITNVSHNMIVDPETGQVESIVRQEYDTPTTPQSFYISSPTSSLEIIEEEDDPNNGRQSISTQTELMAKHQPNPDVSNLSVRCSNDSIFDYGEMGTPRSTSFYDRYREMLVAEHNRSSSVEKSKSVPCLSPKMDIMVRRQLGSSATTRPLSVGHMSADTTASMSASTSLSQFMNSESDTSRPTSYYSSQEEIRHLQELCGIRPTNPTPRSSDWSTSSQSSSTTYESLPNRWSTSSTSDLYSVPVRNRTNSERSSVSTSSASSTSHLTTSARSVSTDWNRYSSRSRYSTTTSTTGSDWTDATSTLSRGQAYPLQRSAHSRCISSGSSNSSRPTTSSASSVLEEVTHSLDELSRKIDAYIQKRRHAIDSGSDTGTDSTVRYVPDLSAASDGNETDYAAVTPRSYQPSGVPTLKKLALKAVLSFDRGLDLLSDIYFVPPQKSAHLNRLYSEKGLAHVHRPRYAPRHADSVPRCPRVVLSPSPSRTTTRSVGSPTPDPQTLLENHQKFVNRRGYHENQHFRQWSLSRSEVAVDDAAATPRSCVLNVDENYTKELLEEAANLLAVRKYRETRFAVEQRSSATSANSVREQRTAVAALESIQTQQRQRRQQQQKQQQHPFINEIDQSYNNATAGQTKINATLTPPPPPPQPPAATTAAAALLARQRPEKRAKSLPADYDQDIRQRMYAEYMRKVAERIERRHNKQIRICSRPLSVPNMIKIFDDGGGGGGSGEEVADGERGGAPSRITSLEEEFMQKARTRLTKLGIKLEELEAGDDDADAETAAAGDVGGGGQLPGHLQELIEIIDRQEEEEEKEEEEEEDDEVDEGEFVEGCKCDVFAR</sequence>
<gene>
    <name evidence="2" type="ORF">V9T40_007283</name>
</gene>
<dbReference type="AlphaFoldDB" id="A0AAN9TYF1"/>
<feature type="compositionally biased region" description="Low complexity" evidence="1">
    <location>
        <begin position="498"/>
        <end position="526"/>
    </location>
</feature>
<dbReference type="Proteomes" id="UP001367676">
    <property type="component" value="Unassembled WGS sequence"/>
</dbReference>
<feature type="compositionally biased region" description="Pro residues" evidence="1">
    <location>
        <begin position="891"/>
        <end position="900"/>
    </location>
</feature>
<keyword evidence="3" id="KW-1185">Reference proteome</keyword>
<accession>A0AAN9TYF1</accession>
<evidence type="ECO:0000256" key="1">
    <source>
        <dbReference type="SAM" id="MobiDB-lite"/>
    </source>
</evidence>
<evidence type="ECO:0000313" key="2">
    <source>
        <dbReference type="EMBL" id="KAK7605425.1"/>
    </source>
</evidence>
<dbReference type="EMBL" id="JBBCAQ010000002">
    <property type="protein sequence ID" value="KAK7605425.1"/>
    <property type="molecule type" value="Genomic_DNA"/>
</dbReference>
<feature type="compositionally biased region" description="Low complexity" evidence="1">
    <location>
        <begin position="461"/>
        <end position="480"/>
    </location>
</feature>
<feature type="compositionally biased region" description="Low complexity" evidence="1">
    <location>
        <begin position="534"/>
        <end position="557"/>
    </location>
</feature>
<name>A0AAN9TYF1_9HEMI</name>
<evidence type="ECO:0000313" key="3">
    <source>
        <dbReference type="Proteomes" id="UP001367676"/>
    </source>
</evidence>
<feature type="region of interest" description="Disordered" evidence="1">
    <location>
        <begin position="421"/>
        <end position="594"/>
    </location>
</feature>
<feature type="compositionally biased region" description="Polar residues" evidence="1">
    <location>
        <begin position="483"/>
        <end position="493"/>
    </location>
</feature>
<feature type="region of interest" description="Disordered" evidence="1">
    <location>
        <begin position="70"/>
        <end position="152"/>
    </location>
</feature>
<feature type="region of interest" description="Disordered" evidence="1">
    <location>
        <begin position="847"/>
        <end position="866"/>
    </location>
</feature>
<organism evidence="2 3">
    <name type="scientific">Parthenolecanium corni</name>
    <dbReference type="NCBI Taxonomy" id="536013"/>
    <lineage>
        <taxon>Eukaryota</taxon>
        <taxon>Metazoa</taxon>
        <taxon>Ecdysozoa</taxon>
        <taxon>Arthropoda</taxon>
        <taxon>Hexapoda</taxon>
        <taxon>Insecta</taxon>
        <taxon>Pterygota</taxon>
        <taxon>Neoptera</taxon>
        <taxon>Paraneoptera</taxon>
        <taxon>Hemiptera</taxon>
        <taxon>Sternorrhyncha</taxon>
        <taxon>Coccoidea</taxon>
        <taxon>Coccidae</taxon>
        <taxon>Parthenolecanium</taxon>
    </lineage>
</organism>
<feature type="region of interest" description="Disordered" evidence="1">
    <location>
        <begin position="713"/>
        <end position="750"/>
    </location>
</feature>
<feature type="region of interest" description="Disordered" evidence="1">
    <location>
        <begin position="1024"/>
        <end position="1079"/>
    </location>
</feature>